<gene>
    <name evidence="2" type="ORF">PCOR1329_LOCUS17443</name>
</gene>
<name>A0ABN9R5B6_9DINO</name>
<evidence type="ECO:0000313" key="2">
    <source>
        <dbReference type="EMBL" id="CAK0813570.1"/>
    </source>
</evidence>
<evidence type="ECO:0000313" key="3">
    <source>
        <dbReference type="Proteomes" id="UP001189429"/>
    </source>
</evidence>
<evidence type="ECO:0000256" key="1">
    <source>
        <dbReference type="SAM" id="MobiDB-lite"/>
    </source>
</evidence>
<protein>
    <submittedName>
        <fullName evidence="2">Uncharacterized protein</fullName>
    </submittedName>
</protein>
<dbReference type="EMBL" id="CAUYUJ010005415">
    <property type="protein sequence ID" value="CAK0813570.1"/>
    <property type="molecule type" value="Genomic_DNA"/>
</dbReference>
<feature type="compositionally biased region" description="Low complexity" evidence="1">
    <location>
        <begin position="27"/>
        <end position="41"/>
    </location>
</feature>
<accession>A0ABN9R5B6</accession>
<dbReference type="Proteomes" id="UP001189429">
    <property type="component" value="Unassembled WGS sequence"/>
</dbReference>
<proteinExistence type="predicted"/>
<feature type="region of interest" description="Disordered" evidence="1">
    <location>
        <begin position="1"/>
        <end position="43"/>
    </location>
</feature>
<keyword evidence="3" id="KW-1185">Reference proteome</keyword>
<organism evidence="2 3">
    <name type="scientific">Prorocentrum cordatum</name>
    <dbReference type="NCBI Taxonomy" id="2364126"/>
    <lineage>
        <taxon>Eukaryota</taxon>
        <taxon>Sar</taxon>
        <taxon>Alveolata</taxon>
        <taxon>Dinophyceae</taxon>
        <taxon>Prorocentrales</taxon>
        <taxon>Prorocentraceae</taxon>
        <taxon>Prorocentrum</taxon>
    </lineage>
</organism>
<sequence>MGAPQGGKGAAPPPPGVRAGPPKHRAAAGLQRPGGRAPGGAANSGMAELLERVRDAGVEMDRVKSKWRTWTFRAWIQVQRPMS</sequence>
<comment type="caution">
    <text evidence="2">The sequence shown here is derived from an EMBL/GenBank/DDBJ whole genome shotgun (WGS) entry which is preliminary data.</text>
</comment>
<reference evidence="2" key="1">
    <citation type="submission" date="2023-10" db="EMBL/GenBank/DDBJ databases">
        <authorList>
            <person name="Chen Y."/>
            <person name="Shah S."/>
            <person name="Dougan E. K."/>
            <person name="Thang M."/>
            <person name="Chan C."/>
        </authorList>
    </citation>
    <scope>NUCLEOTIDE SEQUENCE [LARGE SCALE GENOMIC DNA]</scope>
</reference>